<dbReference type="GO" id="GO:0003714">
    <property type="term" value="F:transcription corepressor activity"/>
    <property type="evidence" value="ECO:0007669"/>
    <property type="project" value="InterPro"/>
</dbReference>
<reference evidence="6" key="1">
    <citation type="submission" date="2021-01" db="EMBL/GenBank/DDBJ databases">
        <title>KCTC 19127 draft genome.</title>
        <authorList>
            <person name="An D."/>
        </authorList>
    </citation>
    <scope>NUCLEOTIDE SEQUENCE</scope>
    <source>
        <strain evidence="6">KCTC 19127</strain>
    </source>
</reference>
<dbReference type="InterPro" id="IPR006140">
    <property type="entry name" value="D-isomer_DH_NAD-bd"/>
</dbReference>
<feature type="domain" description="D-isomer specific 2-hydroxyacid dehydrogenase catalytic" evidence="4">
    <location>
        <begin position="29"/>
        <end position="325"/>
    </location>
</feature>
<dbReference type="PANTHER" id="PTHR10996:SF283">
    <property type="entry name" value="GLYOXYLATE_HYDROXYPYRUVATE REDUCTASE B"/>
    <property type="match status" value="1"/>
</dbReference>
<evidence type="ECO:0000256" key="1">
    <source>
        <dbReference type="ARBA" id="ARBA00005854"/>
    </source>
</evidence>
<name>A0A939C1N5_9ACTN</name>
<keyword evidence="7" id="KW-1185">Reference proteome</keyword>
<dbReference type="EMBL" id="JAERWL010000014">
    <property type="protein sequence ID" value="MBM9477883.1"/>
    <property type="molecule type" value="Genomic_DNA"/>
</dbReference>
<dbReference type="GO" id="GO:0051287">
    <property type="term" value="F:NAD binding"/>
    <property type="evidence" value="ECO:0007669"/>
    <property type="project" value="InterPro"/>
</dbReference>
<evidence type="ECO:0000313" key="7">
    <source>
        <dbReference type="Proteomes" id="UP000663801"/>
    </source>
</evidence>
<dbReference type="AlphaFoldDB" id="A0A939C1N5"/>
<evidence type="ECO:0000313" key="6">
    <source>
        <dbReference type="EMBL" id="MBM9477883.1"/>
    </source>
</evidence>
<dbReference type="InterPro" id="IPR043322">
    <property type="entry name" value="CtBP"/>
</dbReference>
<dbReference type="SUPFAM" id="SSF52283">
    <property type="entry name" value="Formate/glycerate dehydrogenase catalytic domain-like"/>
    <property type="match status" value="1"/>
</dbReference>
<dbReference type="CDD" id="cd05299">
    <property type="entry name" value="CtBP_dh"/>
    <property type="match status" value="1"/>
</dbReference>
<protein>
    <submittedName>
        <fullName evidence="6">C-terminal binding protein</fullName>
    </submittedName>
</protein>
<dbReference type="Pfam" id="PF00389">
    <property type="entry name" value="2-Hacid_dh"/>
    <property type="match status" value="1"/>
</dbReference>
<dbReference type="GO" id="GO:0030267">
    <property type="term" value="F:glyoxylate reductase (NADPH) activity"/>
    <property type="evidence" value="ECO:0007669"/>
    <property type="project" value="TreeGrafter"/>
</dbReference>
<comment type="similarity">
    <text evidence="1 3">Belongs to the D-isomer specific 2-hydroxyacid dehydrogenase family.</text>
</comment>
<dbReference type="InterPro" id="IPR050223">
    <property type="entry name" value="D-isomer_2-hydroxyacid_DH"/>
</dbReference>
<sequence length="352" mass="35535">MSDPSPALLVAVADGALPTLPALAQRHAQAAVFRAGDVDTPQALSQTAAGADALIVTLHRLSAEHIAALPDSVRTIGRAGVGLDTIDLAAAAARGIQVVYQPDYATNEVADHAVAMLLSTVRRICQANERVRSDGWTSAQQLGPVLDLSTATAGVMGTGRIGRATAARLRPFVQHLIGFDVPGTPAFDVPATASSSTVQVSDDLPAVLAASNVVSLHLPLTDATRHVIGAAELAALPAGAVLVNVSRGGLVDEAALVEALTDGHLAGAALDVFADEPLPQASPLRSAPNLVLTPHIAWYSSASGLRLADWTVADVLTVATGGGPTHGRIADAGPTPTPVVVGTGHAAVVGVA</sequence>
<dbReference type="GO" id="GO:0005829">
    <property type="term" value="C:cytosol"/>
    <property type="evidence" value="ECO:0007669"/>
    <property type="project" value="TreeGrafter"/>
</dbReference>
<dbReference type="RefSeq" id="WP_205258008.1">
    <property type="nucleotide sequence ID" value="NZ_BAAAPV010000002.1"/>
</dbReference>
<accession>A0A939C1N5</accession>
<feature type="domain" description="D-isomer specific 2-hydroxyacid dehydrogenase NAD-binding" evidence="5">
    <location>
        <begin position="114"/>
        <end position="297"/>
    </location>
</feature>
<gene>
    <name evidence="6" type="ORF">JL107_15655</name>
</gene>
<dbReference type="InterPro" id="IPR029753">
    <property type="entry name" value="D-isomer_DH_CS"/>
</dbReference>
<comment type="caution">
    <text evidence="6">The sequence shown here is derived from an EMBL/GenBank/DDBJ whole genome shotgun (WGS) entry which is preliminary data.</text>
</comment>
<organism evidence="6 7">
    <name type="scientific">Nakamurella flavida</name>
    <dbReference type="NCBI Taxonomy" id="363630"/>
    <lineage>
        <taxon>Bacteria</taxon>
        <taxon>Bacillati</taxon>
        <taxon>Actinomycetota</taxon>
        <taxon>Actinomycetes</taxon>
        <taxon>Nakamurellales</taxon>
        <taxon>Nakamurellaceae</taxon>
        <taxon>Nakamurella</taxon>
    </lineage>
</organism>
<keyword evidence="2 3" id="KW-0560">Oxidoreductase</keyword>
<dbReference type="PANTHER" id="PTHR10996">
    <property type="entry name" value="2-HYDROXYACID DEHYDROGENASE-RELATED"/>
    <property type="match status" value="1"/>
</dbReference>
<dbReference type="GO" id="GO:0016618">
    <property type="term" value="F:hydroxypyruvate reductase [NAD(P)H] activity"/>
    <property type="evidence" value="ECO:0007669"/>
    <property type="project" value="TreeGrafter"/>
</dbReference>
<dbReference type="InterPro" id="IPR036291">
    <property type="entry name" value="NAD(P)-bd_dom_sf"/>
</dbReference>
<dbReference type="PROSITE" id="PS00671">
    <property type="entry name" value="D_2_HYDROXYACID_DH_3"/>
    <property type="match status" value="1"/>
</dbReference>
<dbReference type="SUPFAM" id="SSF51735">
    <property type="entry name" value="NAD(P)-binding Rossmann-fold domains"/>
    <property type="match status" value="1"/>
</dbReference>
<evidence type="ECO:0000256" key="2">
    <source>
        <dbReference type="ARBA" id="ARBA00023002"/>
    </source>
</evidence>
<dbReference type="Gene3D" id="3.40.50.720">
    <property type="entry name" value="NAD(P)-binding Rossmann-like Domain"/>
    <property type="match status" value="2"/>
</dbReference>
<dbReference type="InterPro" id="IPR006139">
    <property type="entry name" value="D-isomer_2_OHA_DH_cat_dom"/>
</dbReference>
<evidence type="ECO:0000256" key="3">
    <source>
        <dbReference type="RuleBase" id="RU003719"/>
    </source>
</evidence>
<evidence type="ECO:0000259" key="5">
    <source>
        <dbReference type="Pfam" id="PF02826"/>
    </source>
</evidence>
<dbReference type="Proteomes" id="UP000663801">
    <property type="component" value="Unassembled WGS sequence"/>
</dbReference>
<evidence type="ECO:0000259" key="4">
    <source>
        <dbReference type="Pfam" id="PF00389"/>
    </source>
</evidence>
<dbReference type="PROSITE" id="PS00065">
    <property type="entry name" value="D_2_HYDROXYACID_DH_1"/>
    <property type="match status" value="1"/>
</dbReference>
<proteinExistence type="inferred from homology"/>
<dbReference type="InterPro" id="IPR029752">
    <property type="entry name" value="D-isomer_DH_CS1"/>
</dbReference>
<dbReference type="Pfam" id="PF02826">
    <property type="entry name" value="2-Hacid_dh_C"/>
    <property type="match status" value="1"/>
</dbReference>
<dbReference type="PROSITE" id="PS00670">
    <property type="entry name" value="D_2_HYDROXYACID_DH_2"/>
    <property type="match status" value="1"/>
</dbReference>